<feature type="domain" description="MgtC/SapB/SrpB/YhiD N-terminal" evidence="8">
    <location>
        <begin position="11"/>
        <end position="132"/>
    </location>
</feature>
<feature type="transmembrane region" description="Helical" evidence="7">
    <location>
        <begin position="61"/>
        <end position="80"/>
    </location>
</feature>
<feature type="transmembrane region" description="Helical" evidence="7">
    <location>
        <begin position="36"/>
        <end position="55"/>
    </location>
</feature>
<comment type="similarity">
    <text evidence="2">Belongs to the MgtC/SapB family.</text>
</comment>
<dbReference type="InterPro" id="IPR003416">
    <property type="entry name" value="MgtC/SapB/SrpB/YhiD_fam"/>
</dbReference>
<protein>
    <submittedName>
        <fullName evidence="10">MgtC/SapB family protein</fullName>
    </submittedName>
</protein>
<evidence type="ECO:0000313" key="10">
    <source>
        <dbReference type="EMBL" id="QSB05931.1"/>
    </source>
</evidence>
<evidence type="ECO:0000256" key="1">
    <source>
        <dbReference type="ARBA" id="ARBA00004651"/>
    </source>
</evidence>
<evidence type="ECO:0000313" key="11">
    <source>
        <dbReference type="Proteomes" id="UP000662939"/>
    </source>
</evidence>
<sequence length="241" mass="25883">MLETWEFLIRIVLAVILGALIGFERQWRARMAGLRTNALVATGAALFVLFSANAMDEVSSTRVAAQVVSGIGFLGAGVILRDGINIRGINTAATIWCAAAIGVLAGSGNYVGAAAGAFTVVLVNILLRPIARRIERLPESSHSEVESTYFVKAVCDKSETAHVRSLLIQSLHRNGVAIRSMNMAENPQGDATVTTTVATPENINEPLEHTVRQLSLESQVRAVEWRKVDENSSPAGLFTRS</sequence>
<gene>
    <name evidence="10" type="ORF">JQS30_03115</name>
</gene>
<keyword evidence="4 7" id="KW-0812">Transmembrane</keyword>
<evidence type="ECO:0000256" key="2">
    <source>
        <dbReference type="ARBA" id="ARBA00009298"/>
    </source>
</evidence>
<feature type="transmembrane region" description="Helical" evidence="7">
    <location>
        <begin position="7"/>
        <end position="24"/>
    </location>
</feature>
<keyword evidence="5 7" id="KW-1133">Transmembrane helix</keyword>
<evidence type="ECO:0000256" key="5">
    <source>
        <dbReference type="ARBA" id="ARBA00022989"/>
    </source>
</evidence>
<evidence type="ECO:0000256" key="7">
    <source>
        <dbReference type="SAM" id="Phobius"/>
    </source>
</evidence>
<evidence type="ECO:0000259" key="9">
    <source>
        <dbReference type="Pfam" id="PF21770"/>
    </source>
</evidence>
<evidence type="ECO:0000256" key="4">
    <source>
        <dbReference type="ARBA" id="ARBA00022692"/>
    </source>
</evidence>
<dbReference type="PRINTS" id="PR01837">
    <property type="entry name" value="MGTCSAPBPROT"/>
</dbReference>
<accession>A0A895XJJ2</accession>
<evidence type="ECO:0000256" key="3">
    <source>
        <dbReference type="ARBA" id="ARBA00022475"/>
    </source>
</evidence>
<dbReference type="InterPro" id="IPR048640">
    <property type="entry name" value="MgtC-like_C"/>
</dbReference>
<dbReference type="Proteomes" id="UP000662939">
    <property type="component" value="Chromosome"/>
</dbReference>
<reference evidence="10" key="1">
    <citation type="submission" date="2021-02" db="EMBL/GenBank/DDBJ databases">
        <title>Natronoglycomyces albus gen. nov., sp. nov, a haloalkaliphilic actinobacterium from a soda solonchak soil.</title>
        <authorList>
            <person name="Sorokin D.Y."/>
            <person name="Khijniak T.V."/>
            <person name="Zakharycheva A.P."/>
            <person name="Boueva O.V."/>
            <person name="Ariskina E.V."/>
            <person name="Hahnke R.L."/>
            <person name="Bunk B."/>
            <person name="Sproer C."/>
            <person name="Schumann P."/>
            <person name="Evtushenko L.I."/>
            <person name="Kublanov I.V."/>
        </authorList>
    </citation>
    <scope>NUCLEOTIDE SEQUENCE</scope>
    <source>
        <strain evidence="10">DSM 106290</strain>
    </source>
</reference>
<dbReference type="EMBL" id="CP070496">
    <property type="protein sequence ID" value="QSB05931.1"/>
    <property type="molecule type" value="Genomic_DNA"/>
</dbReference>
<dbReference type="GO" id="GO:0005886">
    <property type="term" value="C:plasma membrane"/>
    <property type="evidence" value="ECO:0007669"/>
    <property type="project" value="UniProtKB-SubCell"/>
</dbReference>
<dbReference type="AlphaFoldDB" id="A0A895XJJ2"/>
<dbReference type="Gene3D" id="3.30.70.260">
    <property type="match status" value="1"/>
</dbReference>
<proteinExistence type="inferred from homology"/>
<feature type="transmembrane region" description="Helical" evidence="7">
    <location>
        <begin position="110"/>
        <end position="127"/>
    </location>
</feature>
<dbReference type="InterPro" id="IPR049177">
    <property type="entry name" value="MgtC_SapB_SrpB_YhiD_N"/>
</dbReference>
<evidence type="ECO:0000256" key="6">
    <source>
        <dbReference type="ARBA" id="ARBA00023136"/>
    </source>
</evidence>
<dbReference type="Pfam" id="PF21770">
    <property type="entry name" value="MgtC_SapB_C"/>
    <property type="match status" value="1"/>
</dbReference>
<comment type="subcellular location">
    <subcellularLocation>
        <location evidence="1">Cell membrane</location>
        <topology evidence="1">Multi-pass membrane protein</topology>
    </subcellularLocation>
</comment>
<keyword evidence="6 7" id="KW-0472">Membrane</keyword>
<dbReference type="PANTHER" id="PTHR33778">
    <property type="entry name" value="PROTEIN MGTC"/>
    <property type="match status" value="1"/>
</dbReference>
<dbReference type="RefSeq" id="WP_213171942.1">
    <property type="nucleotide sequence ID" value="NZ_CP070496.1"/>
</dbReference>
<keyword evidence="3" id="KW-1003">Cell membrane</keyword>
<evidence type="ECO:0000259" key="8">
    <source>
        <dbReference type="Pfam" id="PF02308"/>
    </source>
</evidence>
<organism evidence="10 11">
    <name type="scientific">Natronoglycomyces albus</name>
    <dbReference type="NCBI Taxonomy" id="2811108"/>
    <lineage>
        <taxon>Bacteria</taxon>
        <taxon>Bacillati</taxon>
        <taxon>Actinomycetota</taxon>
        <taxon>Actinomycetes</taxon>
        <taxon>Glycomycetales</taxon>
        <taxon>Glycomycetaceae</taxon>
        <taxon>Natronoglycomyces</taxon>
    </lineage>
</organism>
<dbReference type="Pfam" id="PF02308">
    <property type="entry name" value="MgtC"/>
    <property type="match status" value="1"/>
</dbReference>
<dbReference type="KEGG" id="nav:JQS30_03115"/>
<name>A0A895XJJ2_9ACTN</name>
<feature type="domain" description="MgtC-like C-terminal" evidence="9">
    <location>
        <begin position="149"/>
        <end position="225"/>
    </location>
</feature>
<dbReference type="PANTHER" id="PTHR33778:SF3">
    <property type="entry name" value="PROTEIN MGTC"/>
    <property type="match status" value="1"/>
</dbReference>
<keyword evidence="11" id="KW-1185">Reference proteome</keyword>